<feature type="transmembrane region" description="Helical" evidence="1">
    <location>
        <begin position="234"/>
        <end position="255"/>
    </location>
</feature>
<proteinExistence type="predicted"/>
<keyword evidence="1" id="KW-1133">Transmembrane helix</keyword>
<name>A0A1I0VF67_9CLOT</name>
<keyword evidence="3" id="KW-1185">Reference proteome</keyword>
<dbReference type="RefSeq" id="WP_090038099.1">
    <property type="nucleotide sequence ID" value="NZ_FOKI01000002.1"/>
</dbReference>
<feature type="transmembrane region" description="Helical" evidence="1">
    <location>
        <begin position="144"/>
        <end position="167"/>
    </location>
</feature>
<reference evidence="2 3" key="1">
    <citation type="submission" date="2016-10" db="EMBL/GenBank/DDBJ databases">
        <authorList>
            <person name="de Groot N.N."/>
        </authorList>
    </citation>
    <scope>NUCLEOTIDE SEQUENCE [LARGE SCALE GENOMIC DNA]</scope>
    <source>
        <strain evidence="2 3">DSM 12271</strain>
    </source>
</reference>
<keyword evidence="1" id="KW-0472">Membrane</keyword>
<dbReference type="OrthoDB" id="1900118at2"/>
<dbReference type="EMBL" id="FOKI01000002">
    <property type="protein sequence ID" value="SFA75099.1"/>
    <property type="molecule type" value="Genomic_DNA"/>
</dbReference>
<evidence type="ECO:0000313" key="2">
    <source>
        <dbReference type="EMBL" id="SFA75099.1"/>
    </source>
</evidence>
<feature type="transmembrane region" description="Helical" evidence="1">
    <location>
        <begin position="38"/>
        <end position="56"/>
    </location>
</feature>
<keyword evidence="1" id="KW-0812">Transmembrane</keyword>
<accession>A0A1I0VF67</accession>
<gene>
    <name evidence="2" type="ORF">SAMN04488528_100240</name>
</gene>
<dbReference type="AlphaFoldDB" id="A0A1I0VF67"/>
<protein>
    <submittedName>
        <fullName evidence="2">Uncharacterized protein</fullName>
    </submittedName>
</protein>
<evidence type="ECO:0000313" key="3">
    <source>
        <dbReference type="Proteomes" id="UP000198619"/>
    </source>
</evidence>
<organism evidence="2 3">
    <name type="scientific">Clostridium frigidicarnis</name>
    <dbReference type="NCBI Taxonomy" id="84698"/>
    <lineage>
        <taxon>Bacteria</taxon>
        <taxon>Bacillati</taxon>
        <taxon>Bacillota</taxon>
        <taxon>Clostridia</taxon>
        <taxon>Eubacteriales</taxon>
        <taxon>Clostridiaceae</taxon>
        <taxon>Clostridium</taxon>
    </lineage>
</organism>
<sequence length="256" mass="30143">MGEGYLFGCLLSLLLWKFDRKRVFEAIDNTLTKIISSYFIRESIYLGIIILLYFPFLYKTKYNEIINLLVAFLIVDISNSERKTLKLKEKIKFYESLALMTKGLLCGFVTPFLLILVFKSNYAGIAYFLIYNINEVSNYKLINIIFKIVTTVPSLMVQILYYLIYIFRNKKFKLSFKGNYLSNLIEDPCLNLNIIGSYIESVNYYYYFKFHGTSYIKSYGNYNNRIDEACVKDYLSISYGTAFLLFGIFIVCNYYR</sequence>
<evidence type="ECO:0000256" key="1">
    <source>
        <dbReference type="SAM" id="Phobius"/>
    </source>
</evidence>
<dbReference type="Proteomes" id="UP000198619">
    <property type="component" value="Unassembled WGS sequence"/>
</dbReference>